<dbReference type="Gene3D" id="1.20.1050.10">
    <property type="match status" value="1"/>
</dbReference>
<dbReference type="GO" id="GO:0004364">
    <property type="term" value="F:glutathione transferase activity"/>
    <property type="evidence" value="ECO:0007669"/>
    <property type="project" value="TreeGrafter"/>
</dbReference>
<protein>
    <recommendedName>
        <fullName evidence="2">GST N-terminal domain-containing protein</fullName>
    </recommendedName>
</protein>
<feature type="domain" description="GST N-terminal" evidence="2">
    <location>
        <begin position="29"/>
        <end position="108"/>
    </location>
</feature>
<dbReference type="EnsemblMetazoa" id="XM_008189246.3">
    <property type="protein sequence ID" value="XP_008187468.1"/>
    <property type="gene ID" value="LOC103310566"/>
</dbReference>
<dbReference type="KEGG" id="api:103310566"/>
<comment type="similarity">
    <text evidence="1">Belongs to the GST superfamily. Omega family.</text>
</comment>
<dbReference type="GO" id="GO:0006749">
    <property type="term" value="P:glutathione metabolic process"/>
    <property type="evidence" value="ECO:0007669"/>
    <property type="project" value="TreeGrafter"/>
</dbReference>
<sequence length="180" mass="20954">MYPHRNPVLGTVYLDEPDYSSEDSDEPMPRLYVSLIRFCPYTERIRIILSIKGNPARMLKCIDSIDNPGDFLKRNHVCKIPYIKYDDKVIYDSLEQADFLDEQYPELPLWNCSPSQKIVDKLLIESFAKVETAVHKLFMTTREVKKENFEELVACLTPFEVELVKRGTNFFGGKLINSNH</sequence>
<dbReference type="PROSITE" id="PS50404">
    <property type="entry name" value="GST_NTER"/>
    <property type="match status" value="1"/>
</dbReference>
<dbReference type="InterPro" id="IPR050983">
    <property type="entry name" value="GST_Omega/HSP26"/>
</dbReference>
<dbReference type="InterPro" id="IPR004045">
    <property type="entry name" value="Glutathione_S-Trfase_N"/>
</dbReference>
<dbReference type="GO" id="GO:0045174">
    <property type="term" value="F:glutathione dehydrogenase (ascorbate) activity"/>
    <property type="evidence" value="ECO:0007669"/>
    <property type="project" value="TreeGrafter"/>
</dbReference>
<dbReference type="AlphaFoldDB" id="A0A8R2B8T7"/>
<accession>A0A8R2B8T7</accession>
<name>A0A8R2B8T7_ACYPI</name>
<dbReference type="OMA" id="CPYTERI"/>
<evidence type="ECO:0000313" key="3">
    <source>
        <dbReference type="EnsemblMetazoa" id="XP_008187468.1"/>
    </source>
</evidence>
<proteinExistence type="inferred from homology"/>
<dbReference type="PANTHER" id="PTHR43968:SF6">
    <property type="entry name" value="GLUTATHIONE S-TRANSFERASE OMEGA"/>
    <property type="match status" value="1"/>
</dbReference>
<evidence type="ECO:0000256" key="1">
    <source>
        <dbReference type="ARBA" id="ARBA00011067"/>
    </source>
</evidence>
<dbReference type="GeneID" id="103310566"/>
<dbReference type="Gene3D" id="3.40.30.10">
    <property type="entry name" value="Glutaredoxin"/>
    <property type="match status" value="1"/>
</dbReference>
<reference evidence="4" key="1">
    <citation type="submission" date="2010-06" db="EMBL/GenBank/DDBJ databases">
        <authorList>
            <person name="Jiang H."/>
            <person name="Abraham K."/>
            <person name="Ali S."/>
            <person name="Alsbrooks S.L."/>
            <person name="Anim B.N."/>
            <person name="Anosike U.S."/>
            <person name="Attaway T."/>
            <person name="Bandaranaike D.P."/>
            <person name="Battles P.K."/>
            <person name="Bell S.N."/>
            <person name="Bell A.V."/>
            <person name="Beltran B."/>
            <person name="Bickham C."/>
            <person name="Bustamante Y."/>
            <person name="Caleb T."/>
            <person name="Canada A."/>
            <person name="Cardenas V."/>
            <person name="Carter K."/>
            <person name="Chacko J."/>
            <person name="Chandrabose M.N."/>
            <person name="Chavez D."/>
            <person name="Chavez A."/>
            <person name="Chen L."/>
            <person name="Chu H.-S."/>
            <person name="Claassen K.J."/>
            <person name="Cockrell R."/>
            <person name="Collins M."/>
            <person name="Cooper J.A."/>
            <person name="Cree A."/>
            <person name="Curry S.M."/>
            <person name="Da Y."/>
            <person name="Dao M.D."/>
            <person name="Das B."/>
            <person name="Davila M.-L."/>
            <person name="Davy-Carroll L."/>
            <person name="Denson S."/>
            <person name="Dinh H."/>
            <person name="Ebong V.E."/>
            <person name="Edwards J.R."/>
            <person name="Egan A."/>
            <person name="El-Daye J."/>
            <person name="Escobedo L."/>
            <person name="Fernandez S."/>
            <person name="Fernando P.R."/>
            <person name="Flagg N."/>
            <person name="Forbes L.D."/>
            <person name="Fowler R.G."/>
            <person name="Fu Q."/>
            <person name="Gabisi R.A."/>
            <person name="Ganer J."/>
            <person name="Garbino Pronczuk A."/>
            <person name="Garcia R.M."/>
            <person name="Garner T."/>
            <person name="Garrett T.E."/>
            <person name="Gonzalez D.A."/>
            <person name="Hamid H."/>
            <person name="Hawkins E.S."/>
            <person name="Hirani K."/>
            <person name="Hogues M.E."/>
            <person name="Hollins B."/>
            <person name="Hsiao C.-H."/>
            <person name="Jabil R."/>
            <person name="James M.L."/>
            <person name="Jhangiani S.N."/>
            <person name="Johnson B."/>
            <person name="Johnson Q."/>
            <person name="Joshi V."/>
            <person name="Kalu J.B."/>
            <person name="Kam C."/>
            <person name="Kashfia A."/>
            <person name="Keebler J."/>
            <person name="Kisamo H."/>
            <person name="Kovar C.L."/>
            <person name="Lago L.A."/>
            <person name="Lai C.-Y."/>
            <person name="Laidlaw J."/>
            <person name="Lara F."/>
            <person name="Le T.-K."/>
            <person name="Lee S.L."/>
            <person name="Legall F.H."/>
            <person name="Lemon S.J."/>
            <person name="Lewis L.R."/>
            <person name="Li B."/>
            <person name="Liu Y."/>
            <person name="Liu Y.-S."/>
            <person name="Lopez J."/>
            <person name="Lozado R.J."/>
            <person name="Lu J."/>
            <person name="Madu R.C."/>
            <person name="Maheshwari M."/>
            <person name="Maheshwari R."/>
            <person name="Malloy K."/>
            <person name="Martinez E."/>
            <person name="Mathew T."/>
            <person name="Mercado I.C."/>
            <person name="Mercado C."/>
            <person name="Meyer B."/>
            <person name="Montgomery K."/>
            <person name="Morgan M.B."/>
            <person name="Munidasa M."/>
            <person name="Nazareth L.V."/>
            <person name="Nelson J."/>
            <person name="Ng B.M."/>
            <person name="Nguyen N.B."/>
            <person name="Nguyen P.Q."/>
            <person name="Nguyen T."/>
            <person name="Obregon M."/>
            <person name="Okwuonu G.O."/>
            <person name="Onwere C.G."/>
            <person name="Orozco G."/>
            <person name="Parra A."/>
            <person name="Patel S."/>
            <person name="Patil S."/>
            <person name="Perez A."/>
            <person name="Perez Y."/>
            <person name="Pham C."/>
            <person name="Primus E.L."/>
            <person name="Pu L.-L."/>
            <person name="Puazo M."/>
            <person name="Qin X."/>
            <person name="Quiroz J.B."/>
            <person name="Reese J."/>
            <person name="Richards S."/>
            <person name="Rives C.M."/>
            <person name="Robberts R."/>
            <person name="Ruiz S.J."/>
            <person name="Ruiz M.J."/>
            <person name="Santibanez J."/>
            <person name="Schneider B.W."/>
            <person name="Sisson I."/>
            <person name="Smith M."/>
            <person name="Sodergren E."/>
            <person name="Song X.-Z."/>
            <person name="Song B.B."/>
            <person name="Summersgill H."/>
            <person name="Thelus R."/>
            <person name="Thornton R.D."/>
            <person name="Trejos Z.Y."/>
            <person name="Usmani K."/>
            <person name="Vattathil S."/>
            <person name="Villasana D."/>
            <person name="Walker D.L."/>
            <person name="Wang S."/>
            <person name="Wang K."/>
            <person name="White C.S."/>
            <person name="Williams A.C."/>
            <person name="Williamson J."/>
            <person name="Wilson K."/>
            <person name="Woghiren I.O."/>
            <person name="Woodworth J.R."/>
            <person name="Worley K.C."/>
            <person name="Wright R.A."/>
            <person name="Wu W."/>
            <person name="Young L."/>
            <person name="Zhang L."/>
            <person name="Zhang J."/>
            <person name="Zhu Y."/>
            <person name="Muzny D.M."/>
            <person name="Weinstock G."/>
            <person name="Gibbs R.A."/>
        </authorList>
    </citation>
    <scope>NUCLEOTIDE SEQUENCE [LARGE SCALE GENOMIC DNA]</scope>
    <source>
        <strain evidence="4">LSR1</strain>
    </source>
</reference>
<evidence type="ECO:0000313" key="4">
    <source>
        <dbReference type="Proteomes" id="UP000007819"/>
    </source>
</evidence>
<dbReference type="RefSeq" id="XP_008187468.1">
    <property type="nucleotide sequence ID" value="XM_008189246.3"/>
</dbReference>
<dbReference type="SUPFAM" id="SSF52833">
    <property type="entry name" value="Thioredoxin-like"/>
    <property type="match status" value="1"/>
</dbReference>
<keyword evidence="4" id="KW-1185">Reference proteome</keyword>
<evidence type="ECO:0000259" key="2">
    <source>
        <dbReference type="PROSITE" id="PS50404"/>
    </source>
</evidence>
<dbReference type="OrthoDB" id="4951845at2759"/>
<dbReference type="InterPro" id="IPR036249">
    <property type="entry name" value="Thioredoxin-like_sf"/>
</dbReference>
<organism evidence="3 4">
    <name type="scientific">Acyrthosiphon pisum</name>
    <name type="common">Pea aphid</name>
    <dbReference type="NCBI Taxonomy" id="7029"/>
    <lineage>
        <taxon>Eukaryota</taxon>
        <taxon>Metazoa</taxon>
        <taxon>Ecdysozoa</taxon>
        <taxon>Arthropoda</taxon>
        <taxon>Hexapoda</taxon>
        <taxon>Insecta</taxon>
        <taxon>Pterygota</taxon>
        <taxon>Neoptera</taxon>
        <taxon>Paraneoptera</taxon>
        <taxon>Hemiptera</taxon>
        <taxon>Sternorrhyncha</taxon>
        <taxon>Aphidomorpha</taxon>
        <taxon>Aphidoidea</taxon>
        <taxon>Aphididae</taxon>
        <taxon>Macrosiphini</taxon>
        <taxon>Acyrthosiphon</taxon>
    </lineage>
</organism>
<dbReference type="PANTHER" id="PTHR43968">
    <property type="match status" value="1"/>
</dbReference>
<dbReference type="Pfam" id="PF13409">
    <property type="entry name" value="GST_N_2"/>
    <property type="match status" value="1"/>
</dbReference>
<dbReference type="GO" id="GO:0005737">
    <property type="term" value="C:cytoplasm"/>
    <property type="evidence" value="ECO:0007669"/>
    <property type="project" value="TreeGrafter"/>
</dbReference>
<dbReference type="Proteomes" id="UP000007819">
    <property type="component" value="Chromosome A2"/>
</dbReference>
<reference evidence="3" key="2">
    <citation type="submission" date="2022-06" db="UniProtKB">
        <authorList>
            <consortium name="EnsemblMetazoa"/>
        </authorList>
    </citation>
    <scope>IDENTIFICATION</scope>
</reference>